<dbReference type="PANTHER" id="PTHR43768">
    <property type="entry name" value="TREHALOSE 6-PHOSPHATE PHOSPHATASE"/>
    <property type="match status" value="1"/>
</dbReference>
<dbReference type="InterPro" id="IPR036412">
    <property type="entry name" value="HAD-like_sf"/>
</dbReference>
<dbReference type="InterPro" id="IPR003337">
    <property type="entry name" value="Trehalose_PPase"/>
</dbReference>
<dbReference type="SUPFAM" id="SSF56784">
    <property type="entry name" value="HAD-like"/>
    <property type="match status" value="1"/>
</dbReference>
<evidence type="ECO:0000256" key="3">
    <source>
        <dbReference type="ARBA" id="ARBA00022801"/>
    </source>
</evidence>
<dbReference type="SMR" id="A0A816VJN2"/>
<comment type="cofactor">
    <cofactor evidence="2">
        <name>a divalent metal cation</name>
        <dbReference type="ChEBI" id="CHEBI:60240"/>
    </cofactor>
</comment>
<protein>
    <submittedName>
        <fullName evidence="5">(rape) hypothetical protein</fullName>
    </submittedName>
</protein>
<organism evidence="5">
    <name type="scientific">Brassica napus</name>
    <name type="common">Rape</name>
    <dbReference type="NCBI Taxonomy" id="3708"/>
    <lineage>
        <taxon>Eukaryota</taxon>
        <taxon>Viridiplantae</taxon>
        <taxon>Streptophyta</taxon>
        <taxon>Embryophyta</taxon>
        <taxon>Tracheophyta</taxon>
        <taxon>Spermatophyta</taxon>
        <taxon>Magnoliopsida</taxon>
        <taxon>eudicotyledons</taxon>
        <taxon>Gunneridae</taxon>
        <taxon>Pentapetalae</taxon>
        <taxon>rosids</taxon>
        <taxon>malvids</taxon>
        <taxon>Brassicales</taxon>
        <taxon>Brassicaceae</taxon>
        <taxon>Brassiceae</taxon>
        <taxon>Brassica</taxon>
    </lineage>
</organism>
<dbReference type="GO" id="GO:0005992">
    <property type="term" value="P:trehalose biosynthetic process"/>
    <property type="evidence" value="ECO:0007669"/>
    <property type="project" value="InterPro"/>
</dbReference>
<dbReference type="Proteomes" id="UP001295469">
    <property type="component" value="Chromosome A03"/>
</dbReference>
<dbReference type="InterPro" id="IPR023214">
    <property type="entry name" value="HAD_sf"/>
</dbReference>
<comment type="catalytic activity">
    <reaction evidence="1">
        <text>alpha,alpha-trehalose 6-phosphate + H2O = alpha,alpha-trehalose + phosphate</text>
        <dbReference type="Rhea" id="RHEA:23420"/>
        <dbReference type="ChEBI" id="CHEBI:15377"/>
        <dbReference type="ChEBI" id="CHEBI:16551"/>
        <dbReference type="ChEBI" id="CHEBI:43474"/>
        <dbReference type="ChEBI" id="CHEBI:58429"/>
        <dbReference type="EC" id="3.1.3.12"/>
    </reaction>
</comment>
<evidence type="ECO:0000256" key="4">
    <source>
        <dbReference type="ARBA" id="ARBA00025274"/>
    </source>
</evidence>
<dbReference type="AlphaFoldDB" id="A0A816VJN2"/>
<reference evidence="5" key="1">
    <citation type="submission" date="2021-01" db="EMBL/GenBank/DDBJ databases">
        <authorList>
            <consortium name="Genoscope - CEA"/>
            <person name="William W."/>
        </authorList>
    </citation>
    <scope>NUCLEOTIDE SEQUENCE</scope>
</reference>
<proteinExistence type="predicted"/>
<dbReference type="PANTHER" id="PTHR43768:SF17">
    <property type="entry name" value="TREHALOSE-PHOSPHATE PHOSPHATASE F-RELATED"/>
    <property type="match status" value="1"/>
</dbReference>
<evidence type="ECO:0000256" key="2">
    <source>
        <dbReference type="ARBA" id="ARBA00001968"/>
    </source>
</evidence>
<gene>
    <name evidence="5" type="ORF">DARMORV10_A03P29690.1</name>
</gene>
<dbReference type="Gene3D" id="3.30.70.1020">
    <property type="entry name" value="Trehalose-6-phosphate phosphatase related protein, domain 2"/>
    <property type="match status" value="1"/>
</dbReference>
<dbReference type="Pfam" id="PF02358">
    <property type="entry name" value="Trehalose_PPase"/>
    <property type="match status" value="1"/>
</dbReference>
<dbReference type="GO" id="GO:0004805">
    <property type="term" value="F:trehalose-phosphatase activity"/>
    <property type="evidence" value="ECO:0007669"/>
    <property type="project" value="UniProtKB-EC"/>
</dbReference>
<comment type="function">
    <text evidence="4">Removes the phosphate from trehalose 6-phosphate to produce free trehalose. Trehalose accumulation in plant may improve abiotic stress tolerance.</text>
</comment>
<dbReference type="InterPro" id="IPR044651">
    <property type="entry name" value="OTSB-like"/>
</dbReference>
<evidence type="ECO:0000256" key="1">
    <source>
        <dbReference type="ARBA" id="ARBA00000500"/>
    </source>
</evidence>
<accession>A0A816VJN2</accession>
<dbReference type="Gene3D" id="3.40.50.1000">
    <property type="entry name" value="HAD superfamily/HAD-like"/>
    <property type="match status" value="1"/>
</dbReference>
<dbReference type="EMBL" id="HG994357">
    <property type="protein sequence ID" value="CAF2125278.1"/>
    <property type="molecule type" value="Genomic_DNA"/>
</dbReference>
<name>A0A816VJN2_BRANA</name>
<evidence type="ECO:0000313" key="5">
    <source>
        <dbReference type="EMBL" id="CAF2125278.1"/>
    </source>
</evidence>
<sequence>MNPTVSNRPTKRIKSLVHYRNVDDKFWLDVIAQRLYGHLKQYPPLRLTHGGKVLEIRPVIDWNKGRAVELLL</sequence>
<keyword evidence="3" id="KW-0378">Hydrolase</keyword>